<evidence type="ECO:0000256" key="1">
    <source>
        <dbReference type="ARBA" id="ARBA00004613"/>
    </source>
</evidence>
<dbReference type="Proteomes" id="UP000504606">
    <property type="component" value="Unplaced"/>
</dbReference>
<dbReference type="GO" id="GO:0005615">
    <property type="term" value="C:extracellular space"/>
    <property type="evidence" value="ECO:0007669"/>
    <property type="project" value="TreeGrafter"/>
</dbReference>
<evidence type="ECO:0000259" key="5">
    <source>
        <dbReference type="Pfam" id="PF00151"/>
    </source>
</evidence>
<dbReference type="KEGG" id="foc:113211857"/>
<accession>A0A6J1T3H3</accession>
<evidence type="ECO:0000256" key="3">
    <source>
        <dbReference type="ARBA" id="ARBA00022525"/>
    </source>
</evidence>
<dbReference type="InterPro" id="IPR000734">
    <property type="entry name" value="TAG_lipase"/>
</dbReference>
<dbReference type="GeneID" id="113211857"/>
<dbReference type="GO" id="GO:0016298">
    <property type="term" value="F:lipase activity"/>
    <property type="evidence" value="ECO:0007669"/>
    <property type="project" value="InterPro"/>
</dbReference>
<dbReference type="PANTHER" id="PTHR11610">
    <property type="entry name" value="LIPASE"/>
    <property type="match status" value="1"/>
</dbReference>
<organism evidence="6 7">
    <name type="scientific">Frankliniella occidentalis</name>
    <name type="common">Western flower thrips</name>
    <name type="synonym">Euthrips occidentalis</name>
    <dbReference type="NCBI Taxonomy" id="133901"/>
    <lineage>
        <taxon>Eukaryota</taxon>
        <taxon>Metazoa</taxon>
        <taxon>Ecdysozoa</taxon>
        <taxon>Arthropoda</taxon>
        <taxon>Hexapoda</taxon>
        <taxon>Insecta</taxon>
        <taxon>Pterygota</taxon>
        <taxon>Neoptera</taxon>
        <taxon>Paraneoptera</taxon>
        <taxon>Thysanoptera</taxon>
        <taxon>Terebrantia</taxon>
        <taxon>Thripoidea</taxon>
        <taxon>Thripidae</taxon>
        <taxon>Frankliniella</taxon>
    </lineage>
</organism>
<dbReference type="SUPFAM" id="SSF53474">
    <property type="entry name" value="alpha/beta-Hydrolases"/>
    <property type="match status" value="1"/>
</dbReference>
<comment type="similarity">
    <text evidence="2 4">Belongs to the AB hydrolase superfamily. Lipase family.</text>
</comment>
<dbReference type="GO" id="GO:0017171">
    <property type="term" value="F:serine hydrolase activity"/>
    <property type="evidence" value="ECO:0007669"/>
    <property type="project" value="TreeGrafter"/>
</dbReference>
<keyword evidence="3" id="KW-0964">Secreted</keyword>
<dbReference type="Pfam" id="PF00151">
    <property type="entry name" value="Lipase"/>
    <property type="match status" value="1"/>
</dbReference>
<dbReference type="InterPro" id="IPR029058">
    <property type="entry name" value="AB_hydrolase_fold"/>
</dbReference>
<feature type="domain" description="Lipase" evidence="5">
    <location>
        <begin position="67"/>
        <end position="339"/>
    </location>
</feature>
<dbReference type="Gene3D" id="3.40.50.1820">
    <property type="entry name" value="alpha/beta hydrolase"/>
    <property type="match status" value="1"/>
</dbReference>
<name>A0A6J1T3H3_FRAOC</name>
<dbReference type="GO" id="GO:0016042">
    <property type="term" value="P:lipid catabolic process"/>
    <property type="evidence" value="ECO:0007669"/>
    <property type="project" value="TreeGrafter"/>
</dbReference>
<proteinExistence type="inferred from homology"/>
<evidence type="ECO:0000313" key="6">
    <source>
        <dbReference type="Proteomes" id="UP000504606"/>
    </source>
</evidence>
<protein>
    <submittedName>
        <fullName evidence="7">Lipase member H</fullName>
    </submittedName>
</protein>
<evidence type="ECO:0000256" key="2">
    <source>
        <dbReference type="ARBA" id="ARBA00010701"/>
    </source>
</evidence>
<dbReference type="AlphaFoldDB" id="A0A6J1T3H3"/>
<dbReference type="RefSeq" id="XP_026286165.1">
    <property type="nucleotide sequence ID" value="XM_026430380.2"/>
</dbReference>
<reference evidence="7" key="1">
    <citation type="submission" date="2025-08" db="UniProtKB">
        <authorList>
            <consortium name="RefSeq"/>
        </authorList>
    </citation>
    <scope>IDENTIFICATION</scope>
    <source>
        <tissue evidence="7">Whole organism</tissue>
    </source>
</reference>
<sequence>MYVTVNPRSDRTLNGFAMLFKLGLIFCVAASAGCLQLAAGQNTLVSGLLRNVASGVNTVGNVIDSVKTSLKETEDNAARSLVEFTLFTRANISDGVRIYANNLTSIRSSNFDSSKKTKFCTHGYLCNTKPRSGCDNIKNALLKSGDYNVILVDWSALDSKLLYAINVAVRLPAISSVYADLVQDLLDEGADADDMHLIGHSLGAHLSGLVGEQTLAPHNKGVITGLDPAGPLYEGSDSSHRLSPDDARFVEAIHTNGGILGIVEAVGDLDVYYNGGVGTQPGCPFDVAGICSHCFVFDAYINAIENPNAFIATQCPSMAQLRQKACAGNATTFLGLEVNQESKGVYYIDSSLKADLSAVRQCVPKTEGR</sequence>
<dbReference type="PANTHER" id="PTHR11610:SF173">
    <property type="entry name" value="LIPASE DOMAIN-CONTAINING PROTEIN-RELATED"/>
    <property type="match status" value="1"/>
</dbReference>
<dbReference type="PRINTS" id="PR00821">
    <property type="entry name" value="TAGLIPASE"/>
</dbReference>
<comment type="subcellular location">
    <subcellularLocation>
        <location evidence="1">Secreted</location>
    </subcellularLocation>
</comment>
<keyword evidence="6" id="KW-1185">Reference proteome</keyword>
<dbReference type="InterPro" id="IPR013818">
    <property type="entry name" value="Lipase"/>
</dbReference>
<evidence type="ECO:0000313" key="7">
    <source>
        <dbReference type="RefSeq" id="XP_026286165.1"/>
    </source>
</evidence>
<gene>
    <name evidence="7" type="primary">LOC113211857</name>
</gene>
<dbReference type="OrthoDB" id="199913at2759"/>
<evidence type="ECO:0000256" key="4">
    <source>
        <dbReference type="RuleBase" id="RU004262"/>
    </source>
</evidence>